<dbReference type="EMBL" id="FODE01000051">
    <property type="protein sequence ID" value="SEO24404.1"/>
    <property type="molecule type" value="Genomic_DNA"/>
</dbReference>
<evidence type="ECO:0000313" key="9">
    <source>
        <dbReference type="EMBL" id="SEO24404.1"/>
    </source>
</evidence>
<protein>
    <recommendedName>
        <fullName evidence="1 7">Transcriptional regulator MraZ</fullName>
    </recommendedName>
</protein>
<evidence type="ECO:0000259" key="8">
    <source>
        <dbReference type="PROSITE" id="PS51740"/>
    </source>
</evidence>
<dbReference type="Gene3D" id="3.40.1550.20">
    <property type="entry name" value="Transcriptional regulator MraZ domain"/>
    <property type="match status" value="1"/>
</dbReference>
<dbReference type="RefSeq" id="WP_170851953.1">
    <property type="nucleotide sequence ID" value="NZ_FODE01000051.1"/>
</dbReference>
<dbReference type="CDD" id="cd16321">
    <property type="entry name" value="MraZ_C"/>
    <property type="match status" value="1"/>
</dbReference>
<evidence type="ECO:0000256" key="6">
    <source>
        <dbReference type="ARBA" id="ARBA00023163"/>
    </source>
</evidence>
<dbReference type="PANTHER" id="PTHR34701:SF1">
    <property type="entry name" value="TRANSCRIPTIONAL REGULATOR MRAZ"/>
    <property type="match status" value="1"/>
</dbReference>
<evidence type="ECO:0000256" key="2">
    <source>
        <dbReference type="ARBA" id="ARBA00022490"/>
    </source>
</evidence>
<gene>
    <name evidence="7" type="primary">mraZ</name>
    <name evidence="9" type="ORF">SAMN04489859_105112</name>
</gene>
<evidence type="ECO:0000256" key="4">
    <source>
        <dbReference type="ARBA" id="ARBA00023015"/>
    </source>
</evidence>
<evidence type="ECO:0000313" key="10">
    <source>
        <dbReference type="Proteomes" id="UP000199054"/>
    </source>
</evidence>
<feature type="domain" description="SpoVT-AbrB" evidence="8">
    <location>
        <begin position="8"/>
        <end position="65"/>
    </location>
</feature>
<dbReference type="AlphaFoldDB" id="A0A1H8N490"/>
<dbReference type="STRING" id="34002.SAMN04489859_105112"/>
<dbReference type="Pfam" id="PF02381">
    <property type="entry name" value="MraZ"/>
    <property type="match status" value="2"/>
</dbReference>
<evidence type="ECO:0000256" key="1">
    <source>
        <dbReference type="ARBA" id="ARBA00013860"/>
    </source>
</evidence>
<reference evidence="9 10" key="1">
    <citation type="submission" date="2016-10" db="EMBL/GenBank/DDBJ databases">
        <authorList>
            <person name="de Groot N.N."/>
        </authorList>
    </citation>
    <scope>NUCLEOTIDE SEQUENCE [LARGE SCALE GENOMIC DNA]</scope>
    <source>
        <strain evidence="9 10">DSM 8512</strain>
    </source>
</reference>
<dbReference type="InterPro" id="IPR007159">
    <property type="entry name" value="SpoVT-AbrB_dom"/>
</dbReference>
<dbReference type="InterPro" id="IPR020603">
    <property type="entry name" value="MraZ_dom"/>
</dbReference>
<dbReference type="GO" id="GO:0000976">
    <property type="term" value="F:transcription cis-regulatory region binding"/>
    <property type="evidence" value="ECO:0007669"/>
    <property type="project" value="TreeGrafter"/>
</dbReference>
<dbReference type="InterPro" id="IPR035642">
    <property type="entry name" value="MraZ_N"/>
</dbReference>
<dbReference type="InterPro" id="IPR035644">
    <property type="entry name" value="MraZ_C"/>
</dbReference>
<dbReference type="InterPro" id="IPR037914">
    <property type="entry name" value="SpoVT-AbrB_sf"/>
</dbReference>
<evidence type="ECO:0000256" key="3">
    <source>
        <dbReference type="ARBA" id="ARBA00022737"/>
    </source>
</evidence>
<comment type="subunit">
    <text evidence="7">Forms oligomers.</text>
</comment>
<dbReference type="InterPro" id="IPR038619">
    <property type="entry name" value="MraZ_sf"/>
</dbReference>
<dbReference type="PANTHER" id="PTHR34701">
    <property type="entry name" value="TRANSCRIPTIONAL REGULATOR MRAZ"/>
    <property type="match status" value="1"/>
</dbReference>
<organism evidence="9 10">
    <name type="scientific">Paracoccus alcaliphilus</name>
    <dbReference type="NCBI Taxonomy" id="34002"/>
    <lineage>
        <taxon>Bacteria</taxon>
        <taxon>Pseudomonadati</taxon>
        <taxon>Pseudomonadota</taxon>
        <taxon>Alphaproteobacteria</taxon>
        <taxon>Rhodobacterales</taxon>
        <taxon>Paracoccaceae</taxon>
        <taxon>Paracoccus</taxon>
    </lineage>
</organism>
<dbReference type="Proteomes" id="UP000199054">
    <property type="component" value="Unassembled WGS sequence"/>
</dbReference>
<dbReference type="HAMAP" id="MF_01008">
    <property type="entry name" value="MraZ"/>
    <property type="match status" value="1"/>
</dbReference>
<dbReference type="GO" id="GO:2000143">
    <property type="term" value="P:negative regulation of DNA-templated transcription initiation"/>
    <property type="evidence" value="ECO:0007669"/>
    <property type="project" value="TreeGrafter"/>
</dbReference>
<keyword evidence="10" id="KW-1185">Reference proteome</keyword>
<keyword evidence="4 7" id="KW-0805">Transcription regulation</keyword>
<proteinExistence type="inferred from homology"/>
<keyword evidence="6 7" id="KW-0804">Transcription</keyword>
<evidence type="ECO:0000256" key="7">
    <source>
        <dbReference type="HAMAP-Rule" id="MF_01008"/>
    </source>
</evidence>
<dbReference type="PROSITE" id="PS51740">
    <property type="entry name" value="SPOVT_ABRB"/>
    <property type="match status" value="2"/>
</dbReference>
<name>A0A1H8N490_9RHOB</name>
<keyword evidence="3" id="KW-0677">Repeat</keyword>
<keyword evidence="5 7" id="KW-0238">DNA-binding</keyword>
<comment type="similarity">
    <text evidence="7">Belongs to the MraZ family.</text>
</comment>
<sequence>MARKFRGTETVKVDGKGRMSIPARLRRVFDAGDPGLTSANTGRTQLVAVYGPDWWNWIELYTIEAIEEIDEQIDRLTRGSQERRWLELLMNGQSTDLEIDREGRLVLPQKLREKLGFSEGAETIFESRGDYIQVYHPDTRPKDVQALEDFAAQHGPDFDPRAFLQQTDEG</sequence>
<keyword evidence="2 7" id="KW-0963">Cytoplasm</keyword>
<dbReference type="SUPFAM" id="SSF89447">
    <property type="entry name" value="AbrB/MazE/MraZ-like"/>
    <property type="match status" value="1"/>
</dbReference>
<evidence type="ECO:0000256" key="5">
    <source>
        <dbReference type="ARBA" id="ARBA00023125"/>
    </source>
</evidence>
<feature type="domain" description="SpoVT-AbrB" evidence="8">
    <location>
        <begin position="94"/>
        <end position="139"/>
    </location>
</feature>
<dbReference type="GO" id="GO:0003700">
    <property type="term" value="F:DNA-binding transcription factor activity"/>
    <property type="evidence" value="ECO:0007669"/>
    <property type="project" value="UniProtKB-UniRule"/>
</dbReference>
<comment type="subcellular location">
    <subcellularLocation>
        <location evidence="7">Cytoplasm</location>
        <location evidence="7">Nucleoid</location>
    </subcellularLocation>
</comment>
<dbReference type="CDD" id="cd16320">
    <property type="entry name" value="MraZ_N"/>
    <property type="match status" value="1"/>
</dbReference>
<dbReference type="GO" id="GO:0005737">
    <property type="term" value="C:cytoplasm"/>
    <property type="evidence" value="ECO:0007669"/>
    <property type="project" value="UniProtKB-UniRule"/>
</dbReference>
<dbReference type="InterPro" id="IPR003444">
    <property type="entry name" value="MraZ"/>
</dbReference>
<accession>A0A1H8N490</accession>
<dbReference type="GO" id="GO:0009295">
    <property type="term" value="C:nucleoid"/>
    <property type="evidence" value="ECO:0007669"/>
    <property type="project" value="UniProtKB-SubCell"/>
</dbReference>